<name>A0A382RM98_9ZZZZ</name>
<proteinExistence type="predicted"/>
<reference evidence="1" key="1">
    <citation type="submission" date="2018-05" db="EMBL/GenBank/DDBJ databases">
        <authorList>
            <person name="Lanie J.A."/>
            <person name="Ng W.-L."/>
            <person name="Kazmierczak K.M."/>
            <person name="Andrzejewski T.M."/>
            <person name="Davidsen T.M."/>
            <person name="Wayne K.J."/>
            <person name="Tettelin H."/>
            <person name="Glass J.I."/>
            <person name="Rusch D."/>
            <person name="Podicherti R."/>
            <person name="Tsui H.-C.T."/>
            <person name="Winkler M.E."/>
        </authorList>
    </citation>
    <scope>NUCLEOTIDE SEQUENCE</scope>
</reference>
<accession>A0A382RM98</accession>
<dbReference type="AlphaFoldDB" id="A0A382RM98"/>
<sequence length="53" mass="6287">MSKFYTNVVCLGNYIFERGIEDGLPFDEKHEFKPTLYIPTTTKTDWRTLEDEP</sequence>
<feature type="non-terminal residue" evidence="1">
    <location>
        <position position="53"/>
    </location>
</feature>
<dbReference type="Gene3D" id="3.30.342.10">
    <property type="entry name" value="DNA Polymerase, chain B, domain 1"/>
    <property type="match status" value="1"/>
</dbReference>
<organism evidence="1">
    <name type="scientific">marine metagenome</name>
    <dbReference type="NCBI Taxonomy" id="408172"/>
    <lineage>
        <taxon>unclassified sequences</taxon>
        <taxon>metagenomes</taxon>
        <taxon>ecological metagenomes</taxon>
    </lineage>
</organism>
<evidence type="ECO:0000313" key="1">
    <source>
        <dbReference type="EMBL" id="SVC98372.1"/>
    </source>
</evidence>
<gene>
    <name evidence="1" type="ORF">METZ01_LOCUS351226</name>
</gene>
<protein>
    <submittedName>
        <fullName evidence="1">Uncharacterized protein</fullName>
    </submittedName>
</protein>
<dbReference type="EMBL" id="UINC01122516">
    <property type="protein sequence ID" value="SVC98372.1"/>
    <property type="molecule type" value="Genomic_DNA"/>
</dbReference>